<evidence type="ECO:0000256" key="1">
    <source>
        <dbReference type="ARBA" id="ARBA00022722"/>
    </source>
</evidence>
<dbReference type="EMBL" id="PFFQ01000012">
    <property type="protein sequence ID" value="PIW18477.1"/>
    <property type="molecule type" value="Genomic_DNA"/>
</dbReference>
<evidence type="ECO:0000256" key="7">
    <source>
        <dbReference type="SAM" id="SignalP"/>
    </source>
</evidence>
<dbReference type="GO" id="GO:0006308">
    <property type="term" value="P:DNA catabolic process"/>
    <property type="evidence" value="ECO:0007669"/>
    <property type="project" value="InterPro"/>
</dbReference>
<dbReference type="CDD" id="cd11010">
    <property type="entry name" value="S1-P1_nuclease"/>
    <property type="match status" value="1"/>
</dbReference>
<protein>
    <recommendedName>
        <fullName evidence="10">S1/P1 Nuclease</fullName>
    </recommendedName>
</protein>
<comment type="caution">
    <text evidence="8">The sequence shown here is derived from an EMBL/GenBank/DDBJ whole genome shotgun (WGS) entry which is preliminary data.</text>
</comment>
<gene>
    <name evidence="8" type="ORF">COW36_04085</name>
</gene>
<keyword evidence="5" id="KW-1015">Disulfide bond</keyword>
<dbReference type="GO" id="GO:0046872">
    <property type="term" value="F:metal ion binding"/>
    <property type="evidence" value="ECO:0007669"/>
    <property type="project" value="UniProtKB-KW"/>
</dbReference>
<evidence type="ECO:0000256" key="2">
    <source>
        <dbReference type="ARBA" id="ARBA00022723"/>
    </source>
</evidence>
<evidence type="ECO:0000313" key="9">
    <source>
        <dbReference type="Proteomes" id="UP000231019"/>
    </source>
</evidence>
<evidence type="ECO:0008006" key="10">
    <source>
        <dbReference type="Google" id="ProtNLM"/>
    </source>
</evidence>
<evidence type="ECO:0000256" key="4">
    <source>
        <dbReference type="ARBA" id="ARBA00022801"/>
    </source>
</evidence>
<evidence type="ECO:0000256" key="6">
    <source>
        <dbReference type="ARBA" id="ARBA00023180"/>
    </source>
</evidence>
<dbReference type="InterPro" id="IPR008947">
    <property type="entry name" value="PLipase_C/P1_nuclease_dom_sf"/>
</dbReference>
<keyword evidence="4" id="KW-0378">Hydrolase</keyword>
<evidence type="ECO:0000313" key="8">
    <source>
        <dbReference type="EMBL" id="PIW18477.1"/>
    </source>
</evidence>
<keyword evidence="7" id="KW-0732">Signal</keyword>
<feature type="chain" id="PRO_5014980055" description="S1/P1 Nuclease" evidence="7">
    <location>
        <begin position="29"/>
        <end position="291"/>
    </location>
</feature>
<reference evidence="8 9" key="1">
    <citation type="submission" date="2017-09" db="EMBL/GenBank/DDBJ databases">
        <title>Depth-based differentiation of microbial function through sediment-hosted aquifers and enrichment of novel symbionts in the deep terrestrial subsurface.</title>
        <authorList>
            <person name="Probst A.J."/>
            <person name="Ladd B."/>
            <person name="Jarett J.K."/>
            <person name="Geller-Mcgrath D.E."/>
            <person name="Sieber C.M."/>
            <person name="Emerson J.B."/>
            <person name="Anantharaman K."/>
            <person name="Thomas B.C."/>
            <person name="Malmstrom R."/>
            <person name="Stieglmeier M."/>
            <person name="Klingl A."/>
            <person name="Woyke T."/>
            <person name="Ryan C.M."/>
            <person name="Banfield J.F."/>
        </authorList>
    </citation>
    <scope>NUCLEOTIDE SEQUENCE [LARGE SCALE GENOMIC DNA]</scope>
    <source>
        <strain evidence="8">CG17_big_fil_post_rev_8_21_14_2_50_48_46</strain>
    </source>
</reference>
<keyword evidence="2" id="KW-0479">Metal-binding</keyword>
<keyword evidence="3" id="KW-0255">Endonuclease</keyword>
<keyword evidence="6" id="KW-0325">Glycoprotein</keyword>
<accession>A0A2M7G8R0</accession>
<dbReference type="Gene3D" id="1.10.575.10">
    <property type="entry name" value="P1 Nuclease"/>
    <property type="match status" value="1"/>
</dbReference>
<name>A0A2M7G8R0_9BACT</name>
<proteinExistence type="predicted"/>
<dbReference type="AlphaFoldDB" id="A0A2M7G8R0"/>
<evidence type="ECO:0000256" key="3">
    <source>
        <dbReference type="ARBA" id="ARBA00022759"/>
    </source>
</evidence>
<dbReference type="GO" id="GO:0003676">
    <property type="term" value="F:nucleic acid binding"/>
    <property type="evidence" value="ECO:0007669"/>
    <property type="project" value="InterPro"/>
</dbReference>
<sequence length="291" mass="32947">MKNWFSKLALSVLAGCSFLSAISSPAYAWWDTGHMITAWIAYQELRPAVRTEADRLIQLLDFADDLPQKRHFVPVSVWMDETKARGLKTFDNWHYANIPYNPEGLLALNAVPESNIIKQIDSLSKTLENPKATDFERAFALRILIHLVGDIHQPFHAVSRSDHAHPDGDQGGNLVKLEGVPQNNLHFFWDSTANYFPSVKSETWAGKIPSMAEEVLKKYPLQGFSQNLSYDPQAWAQESYKLAVQAGYEALPLHGPLSEKYIRQAQEICLVRLALGGHRLAELLNQRIIRK</sequence>
<dbReference type="InterPro" id="IPR003154">
    <property type="entry name" value="S1/P1nuclease"/>
</dbReference>
<dbReference type="SUPFAM" id="SSF48537">
    <property type="entry name" value="Phospholipase C/P1 nuclease"/>
    <property type="match status" value="1"/>
</dbReference>
<dbReference type="GO" id="GO:0016788">
    <property type="term" value="F:hydrolase activity, acting on ester bonds"/>
    <property type="evidence" value="ECO:0007669"/>
    <property type="project" value="InterPro"/>
</dbReference>
<keyword evidence="1" id="KW-0540">Nuclease</keyword>
<feature type="signal peptide" evidence="7">
    <location>
        <begin position="1"/>
        <end position="28"/>
    </location>
</feature>
<dbReference type="PANTHER" id="PTHR33146:SF10">
    <property type="entry name" value="STRAND-SPECIFIC NUCLEASE, PUTATIVE-RELATED"/>
    <property type="match status" value="1"/>
</dbReference>
<dbReference type="GO" id="GO:0004519">
    <property type="term" value="F:endonuclease activity"/>
    <property type="evidence" value="ECO:0007669"/>
    <property type="project" value="UniProtKB-KW"/>
</dbReference>
<dbReference type="Proteomes" id="UP000231019">
    <property type="component" value="Unassembled WGS sequence"/>
</dbReference>
<evidence type="ECO:0000256" key="5">
    <source>
        <dbReference type="ARBA" id="ARBA00023157"/>
    </source>
</evidence>
<dbReference type="PANTHER" id="PTHR33146">
    <property type="entry name" value="ENDONUCLEASE 4"/>
    <property type="match status" value="1"/>
</dbReference>
<dbReference type="Pfam" id="PF02265">
    <property type="entry name" value="S1-P1_nuclease"/>
    <property type="match status" value="1"/>
</dbReference>
<organism evidence="8 9">
    <name type="scientific">bacterium (Candidatus Blackallbacteria) CG17_big_fil_post_rev_8_21_14_2_50_48_46</name>
    <dbReference type="NCBI Taxonomy" id="2014261"/>
    <lineage>
        <taxon>Bacteria</taxon>
        <taxon>Candidatus Blackallbacteria</taxon>
    </lineage>
</organism>